<evidence type="ECO:0000313" key="2">
    <source>
        <dbReference type="EMBL" id="KPM85137.1"/>
    </source>
</evidence>
<protein>
    <submittedName>
        <fullName evidence="2">Alpha/beta hydrolase</fullName>
    </submittedName>
</protein>
<proteinExistence type="predicted"/>
<dbReference type="GO" id="GO:0016787">
    <property type="term" value="F:hydrolase activity"/>
    <property type="evidence" value="ECO:0007669"/>
    <property type="project" value="UniProtKB-KW"/>
</dbReference>
<sequence length="284" mass="31023">MKFGSIAIVSLIVLLLTGCTTIKVEESHFLYPDKKITMREIQNVDATAKKQEVTLSTDEGITLKGTLIKVADARATVIYFGGNQFRVSAAGGDPAKLLLPFQVNILMMDHRGYGLSSGVPSVANLKADALLVFDYVKGRADLSTLPVVIHGHSLGSMIAGYVASQRNVDALVLEGSVTNVEQMTAARIPWFAKPFVSVEFSEEINQVDNLKVLQVYQAPLLIITGEKDTQTPPELAEDLYQHAKSQQKQLYIAKGKHHSNALTGKQLATHYEQLLKQITLSKSS</sequence>
<comment type="caution">
    <text evidence="2">The sequence shown here is derived from an EMBL/GenBank/DDBJ whole genome shotgun (WGS) entry which is preliminary data.</text>
</comment>
<dbReference type="Proteomes" id="UP000050378">
    <property type="component" value="Unassembled WGS sequence"/>
</dbReference>
<dbReference type="STRING" id="570156.AOG27_05105"/>
<evidence type="ECO:0000259" key="1">
    <source>
        <dbReference type="Pfam" id="PF12146"/>
    </source>
</evidence>
<organism evidence="2 3">
    <name type="scientific">Pseudoalteromonas lipolytica</name>
    <dbReference type="NCBI Taxonomy" id="570156"/>
    <lineage>
        <taxon>Bacteria</taxon>
        <taxon>Pseudomonadati</taxon>
        <taxon>Pseudomonadota</taxon>
        <taxon>Gammaproteobacteria</taxon>
        <taxon>Alteromonadales</taxon>
        <taxon>Pseudoalteromonadaceae</taxon>
        <taxon>Pseudoalteromonas</taxon>
    </lineage>
</organism>
<feature type="domain" description="Serine aminopeptidase S33" evidence="1">
    <location>
        <begin position="101"/>
        <end position="192"/>
    </location>
</feature>
<accession>A0A0P7DUN5</accession>
<dbReference type="Pfam" id="PF12146">
    <property type="entry name" value="Hydrolase_4"/>
    <property type="match status" value="1"/>
</dbReference>
<dbReference type="PANTHER" id="PTHR12277:SF81">
    <property type="entry name" value="PROTEIN ABHD13"/>
    <property type="match status" value="1"/>
</dbReference>
<keyword evidence="2" id="KW-0378">Hydrolase</keyword>
<dbReference type="SUPFAM" id="SSF53474">
    <property type="entry name" value="alpha/beta-Hydrolases"/>
    <property type="match status" value="1"/>
</dbReference>
<dbReference type="PROSITE" id="PS51257">
    <property type="entry name" value="PROKAR_LIPOPROTEIN"/>
    <property type="match status" value="1"/>
</dbReference>
<reference evidence="2 3" key="1">
    <citation type="submission" date="2015-09" db="EMBL/GenBank/DDBJ databases">
        <title>Draft Genome Sequence of Pseudoalteromonas lipolytica UCD-48B.</title>
        <authorList>
            <person name="Krusor M."/>
            <person name="Coil D.A."/>
            <person name="Lang J.M."/>
            <person name="Eisen J.A."/>
            <person name="Alexiev A."/>
        </authorList>
    </citation>
    <scope>NUCLEOTIDE SEQUENCE [LARGE SCALE GENOMIC DNA]</scope>
    <source>
        <strain evidence="2 3">UCD-48B</strain>
    </source>
</reference>
<dbReference type="InterPro" id="IPR022742">
    <property type="entry name" value="Hydrolase_4"/>
</dbReference>
<dbReference type="AlphaFoldDB" id="A0A0P7DUN5"/>
<dbReference type="Gene3D" id="3.40.50.1820">
    <property type="entry name" value="alpha/beta hydrolase"/>
    <property type="match status" value="1"/>
</dbReference>
<dbReference type="EMBL" id="LJTC01000002">
    <property type="protein sequence ID" value="KPM85137.1"/>
    <property type="molecule type" value="Genomic_DNA"/>
</dbReference>
<dbReference type="InterPro" id="IPR029058">
    <property type="entry name" value="AB_hydrolase_fold"/>
</dbReference>
<dbReference type="RefSeq" id="WP_222938019.1">
    <property type="nucleotide sequence ID" value="NZ_LJTC01000002.1"/>
</dbReference>
<dbReference type="PANTHER" id="PTHR12277">
    <property type="entry name" value="ALPHA/BETA HYDROLASE DOMAIN-CONTAINING PROTEIN"/>
    <property type="match status" value="1"/>
</dbReference>
<name>A0A0P7DUN5_9GAMM</name>
<gene>
    <name evidence="2" type="ORF">AOG27_05105</name>
</gene>
<dbReference type="PATRIC" id="fig|570156.3.peg.1013"/>
<evidence type="ECO:0000313" key="3">
    <source>
        <dbReference type="Proteomes" id="UP000050378"/>
    </source>
</evidence>